<keyword evidence="5" id="KW-0175">Coiled coil</keyword>
<organism evidence="8 9">
    <name type="scientific">Seminavis robusta</name>
    <dbReference type="NCBI Taxonomy" id="568900"/>
    <lineage>
        <taxon>Eukaryota</taxon>
        <taxon>Sar</taxon>
        <taxon>Stramenopiles</taxon>
        <taxon>Ochrophyta</taxon>
        <taxon>Bacillariophyta</taxon>
        <taxon>Bacillariophyceae</taxon>
        <taxon>Bacillariophycidae</taxon>
        <taxon>Naviculales</taxon>
        <taxon>Naviculaceae</taxon>
        <taxon>Seminavis</taxon>
    </lineage>
</organism>
<feature type="region of interest" description="Disordered" evidence="6">
    <location>
        <begin position="91"/>
        <end position="112"/>
    </location>
</feature>
<dbReference type="PANTHER" id="PTHR45848:SF4">
    <property type="entry name" value="DUAL SPECIFICITY PROTEIN PHOSPHATASE 12"/>
    <property type="match status" value="1"/>
</dbReference>
<reference evidence="8" key="1">
    <citation type="submission" date="2020-06" db="EMBL/GenBank/DDBJ databases">
        <authorList>
            <consortium name="Plant Systems Biology data submission"/>
        </authorList>
    </citation>
    <scope>NUCLEOTIDE SEQUENCE</scope>
    <source>
        <strain evidence="8">D6</strain>
    </source>
</reference>
<dbReference type="PANTHER" id="PTHR45848">
    <property type="entry name" value="DUAL SPECIFICITY PROTEIN PHOSPHATASE 12 FAMILY MEMBER"/>
    <property type="match status" value="1"/>
</dbReference>
<dbReference type="AlphaFoldDB" id="A0A9N8HSW0"/>
<feature type="domain" description="C2H2-type" evidence="7">
    <location>
        <begin position="262"/>
        <end position="283"/>
    </location>
</feature>
<protein>
    <recommendedName>
        <fullName evidence="2">protein-tyrosine-phosphatase</fullName>
        <ecNumber evidence="2">3.1.3.48</ecNumber>
    </recommendedName>
</protein>
<dbReference type="EC" id="3.1.3.48" evidence="2"/>
<evidence type="ECO:0000256" key="6">
    <source>
        <dbReference type="SAM" id="MobiDB-lite"/>
    </source>
</evidence>
<dbReference type="OrthoDB" id="2017893at2759"/>
<comment type="caution">
    <text evidence="8">The sequence shown here is derived from an EMBL/GenBank/DDBJ whole genome shotgun (WGS) entry which is preliminary data.</text>
</comment>
<evidence type="ECO:0000256" key="5">
    <source>
        <dbReference type="SAM" id="Coils"/>
    </source>
</evidence>
<gene>
    <name evidence="8" type="ORF">SEMRO_1783_G297240.1</name>
</gene>
<keyword evidence="3" id="KW-0378">Hydrolase</keyword>
<evidence type="ECO:0000256" key="4">
    <source>
        <dbReference type="ARBA" id="ARBA00022912"/>
    </source>
</evidence>
<dbReference type="PROSITE" id="PS00028">
    <property type="entry name" value="ZINC_FINGER_C2H2_1"/>
    <property type="match status" value="1"/>
</dbReference>
<proteinExistence type="inferred from homology"/>
<comment type="similarity">
    <text evidence="1">Belongs to the protein-tyrosine phosphatase family. Non-receptor class dual specificity subfamily.</text>
</comment>
<dbReference type="Proteomes" id="UP001153069">
    <property type="component" value="Unassembled WGS sequence"/>
</dbReference>
<evidence type="ECO:0000259" key="7">
    <source>
        <dbReference type="PROSITE" id="PS00028"/>
    </source>
</evidence>
<evidence type="ECO:0000256" key="1">
    <source>
        <dbReference type="ARBA" id="ARBA00008601"/>
    </source>
</evidence>
<accession>A0A9N8HSW0</accession>
<evidence type="ECO:0000313" key="9">
    <source>
        <dbReference type="Proteomes" id="UP001153069"/>
    </source>
</evidence>
<dbReference type="EMBL" id="CAICTM010001781">
    <property type="protein sequence ID" value="CAB9526133.1"/>
    <property type="molecule type" value="Genomic_DNA"/>
</dbReference>
<evidence type="ECO:0000313" key="8">
    <source>
        <dbReference type="EMBL" id="CAB9526133.1"/>
    </source>
</evidence>
<evidence type="ECO:0000256" key="2">
    <source>
        <dbReference type="ARBA" id="ARBA00013064"/>
    </source>
</evidence>
<dbReference type="InterPro" id="IPR013087">
    <property type="entry name" value="Znf_C2H2_type"/>
</dbReference>
<dbReference type="GO" id="GO:0004725">
    <property type="term" value="F:protein tyrosine phosphatase activity"/>
    <property type="evidence" value="ECO:0007669"/>
    <property type="project" value="UniProtKB-EC"/>
</dbReference>
<name>A0A9N8HSW0_9STRA</name>
<keyword evidence="4" id="KW-0904">Protein phosphatase</keyword>
<keyword evidence="9" id="KW-1185">Reference proteome</keyword>
<dbReference type="GO" id="GO:0008138">
    <property type="term" value="F:protein tyrosine/serine/threonine phosphatase activity"/>
    <property type="evidence" value="ECO:0007669"/>
    <property type="project" value="TreeGrafter"/>
</dbReference>
<feature type="coiled-coil region" evidence="5">
    <location>
        <begin position="207"/>
        <end position="245"/>
    </location>
</feature>
<sequence length="393" mass="43788">MAEQEKRTCRVMVIGSSKPRLAKVMSLLLPLEQEPQQHEESSSSISVEYLPCVAAFDSYEDEHGKPIRYLTSVNYHGSDGADKVGSSLAPFFDQEPAAPENDNIDETKKKKSTRQSSYLGILGAAVGMGIEDSDDIDKLQTFFQTLRSRLPLKVVQPSPPFPSMKEETAAFRALSPEEKEEMALQQTMGPAKMAKFAYKYAHNDLIQAILDQERDEREQELKQERQRQEEELRREEETRQQLLQAAQQAPIIMDETKPRFACRVCRTVLFAQADLETHDPAKHKFRQYTKKQQASSCQSYFLTDGGCPWAGDMADVEGRLHCPKCQTKVGTWHWAGAQCSCGTWVSPAIQVPKSKVDTLNPLLGGEGGNSMFPPGTVISPFIAAAATVPPTTT</sequence>
<evidence type="ECO:0000256" key="3">
    <source>
        <dbReference type="ARBA" id="ARBA00022801"/>
    </source>
</evidence>